<organism evidence="1 2">
    <name type="scientific">Azobacteroides pseudotrichonymphae genomovar. CFP2</name>
    <dbReference type="NCBI Taxonomy" id="511995"/>
    <lineage>
        <taxon>Bacteria</taxon>
        <taxon>Pseudomonadati</taxon>
        <taxon>Bacteroidota</taxon>
        <taxon>Bacteroidia</taxon>
        <taxon>Bacteroidales</taxon>
        <taxon>Candidatus Azobacteroides</taxon>
    </lineage>
</organism>
<dbReference type="EMBL" id="AP010656">
    <property type="protein sequence ID" value="BAG83944.1"/>
    <property type="molecule type" value="Genomic_DNA"/>
</dbReference>
<evidence type="ECO:0000313" key="2">
    <source>
        <dbReference type="Proteomes" id="UP000000723"/>
    </source>
</evidence>
<protein>
    <submittedName>
        <fullName evidence="1">Uncharacterized protein</fullName>
    </submittedName>
</protein>
<dbReference type="KEGG" id="aps:CFPG_681"/>
<reference evidence="2" key="1">
    <citation type="journal article" date="2008" name="Science">
        <title>Genome of an endosymbiont coupling N2 fixation to cellulolysis within RT protist cells in termite gut.</title>
        <authorList>
            <person name="Hongoh Y."/>
            <person name="Sharma V.K."/>
            <person name="Prakash T."/>
            <person name="Noda S."/>
            <person name="Toh H."/>
            <person name="Taylor T.D."/>
            <person name="Kudo T."/>
            <person name="Sakaki Y."/>
            <person name="Toyoda A."/>
            <person name="Hattori M."/>
            <person name="Ohkuma M."/>
        </authorList>
    </citation>
    <scope>NUCLEOTIDE SEQUENCE [LARGE SCALE GENOMIC DNA]</scope>
</reference>
<evidence type="ECO:0000313" key="1">
    <source>
        <dbReference type="EMBL" id="BAG83944.1"/>
    </source>
</evidence>
<dbReference type="AlphaFoldDB" id="B6YRX2"/>
<sequence length="106" mass="12470">MQGGGIDYNTLARLCHQAKRTNYTLDQLSELRSKLMEETFMWQIADEEWVTAVNWLKRKGIIKIEEKSNQRAVHNVVASFWDTMNKQNTDLVMDIEGRIVRRLQSK</sequence>
<dbReference type="HOGENOM" id="CLU_2217608_0_0_10"/>
<dbReference type="Proteomes" id="UP000000723">
    <property type="component" value="Chromosome"/>
</dbReference>
<accession>B6YRX2</accession>
<dbReference type="RefSeq" id="WP_012573704.1">
    <property type="nucleotide sequence ID" value="NC_011565.1"/>
</dbReference>
<keyword evidence="2" id="KW-1185">Reference proteome</keyword>
<gene>
    <name evidence="1" type="ordered locus">CFPG_681</name>
</gene>
<proteinExistence type="predicted"/>
<name>B6YRX2_AZOPC</name>